<organism evidence="1 2">
    <name type="scientific">Trichonephila clavipes</name>
    <name type="common">Golden silk orbweaver</name>
    <name type="synonym">Nephila clavipes</name>
    <dbReference type="NCBI Taxonomy" id="2585209"/>
    <lineage>
        <taxon>Eukaryota</taxon>
        <taxon>Metazoa</taxon>
        <taxon>Ecdysozoa</taxon>
        <taxon>Arthropoda</taxon>
        <taxon>Chelicerata</taxon>
        <taxon>Arachnida</taxon>
        <taxon>Araneae</taxon>
        <taxon>Araneomorphae</taxon>
        <taxon>Entelegynae</taxon>
        <taxon>Araneoidea</taxon>
        <taxon>Nephilidae</taxon>
        <taxon>Trichonephila</taxon>
    </lineage>
</organism>
<proteinExistence type="predicted"/>
<reference evidence="1" key="1">
    <citation type="submission" date="2020-08" db="EMBL/GenBank/DDBJ databases">
        <title>Multicomponent nature underlies the extraordinary mechanical properties of spider dragline silk.</title>
        <authorList>
            <person name="Kono N."/>
            <person name="Nakamura H."/>
            <person name="Mori M."/>
            <person name="Yoshida Y."/>
            <person name="Ohtoshi R."/>
            <person name="Malay A.D."/>
            <person name="Moran D.A.P."/>
            <person name="Tomita M."/>
            <person name="Numata K."/>
            <person name="Arakawa K."/>
        </authorList>
    </citation>
    <scope>NUCLEOTIDE SEQUENCE</scope>
</reference>
<dbReference type="EMBL" id="BMAU01021402">
    <property type="protein sequence ID" value="GFY32183.1"/>
    <property type="molecule type" value="Genomic_DNA"/>
</dbReference>
<protein>
    <submittedName>
        <fullName evidence="1">Uncharacterized protein</fullName>
    </submittedName>
</protein>
<sequence length="95" mass="11139">MKGYFWYLGKTRIVDSTSHSKPDKKLSRKKRKALQNCKSWKRNTPLALNSNFIAATLQSEAKQTVQADLLFMAGRVYAFVIKEKRKDLRHFELDF</sequence>
<gene>
    <name evidence="1" type="ORF">TNCV_3556911</name>
</gene>
<dbReference type="AlphaFoldDB" id="A0A8X6WBX4"/>
<evidence type="ECO:0000313" key="1">
    <source>
        <dbReference type="EMBL" id="GFY32183.1"/>
    </source>
</evidence>
<name>A0A8X6WBX4_TRICX</name>
<accession>A0A8X6WBX4</accession>
<dbReference type="Proteomes" id="UP000887159">
    <property type="component" value="Unassembled WGS sequence"/>
</dbReference>
<evidence type="ECO:0000313" key="2">
    <source>
        <dbReference type="Proteomes" id="UP000887159"/>
    </source>
</evidence>
<comment type="caution">
    <text evidence="1">The sequence shown here is derived from an EMBL/GenBank/DDBJ whole genome shotgun (WGS) entry which is preliminary data.</text>
</comment>
<keyword evidence="2" id="KW-1185">Reference proteome</keyword>